<sequence length="193" mass="23698">MVEKILERGDHGEEFQRDFVLHIISTSIIRSVDGGYFFRTLKLLMDVNQIPEYNWGAYLLFHGVEFREKRCKDRWFPTTIHWITDAVKQRSKDEKEFRREHGRLNKEIKTKRSFPEKMERVGQLIGKNIIRFFMKEKLNFKQNRHLWHQKTRRILNVRHQPMTLHEPLRNHLEERRKDQWLPKIIHWTTDAVK</sequence>
<dbReference type="AlphaFoldDB" id="A0A9Q1K3H4"/>
<protein>
    <recommendedName>
        <fullName evidence="3">Aminotransferase-like plant mobile domain-containing protein</fullName>
    </recommendedName>
</protein>
<evidence type="ECO:0000313" key="1">
    <source>
        <dbReference type="EMBL" id="KAJ8436058.1"/>
    </source>
</evidence>
<dbReference type="Proteomes" id="UP001153076">
    <property type="component" value="Unassembled WGS sequence"/>
</dbReference>
<gene>
    <name evidence="1" type="ORF">Cgig2_017526</name>
</gene>
<reference evidence="1" key="1">
    <citation type="submission" date="2022-04" db="EMBL/GenBank/DDBJ databases">
        <title>Carnegiea gigantea Genome sequencing and assembly v2.</title>
        <authorList>
            <person name="Copetti D."/>
            <person name="Sanderson M.J."/>
            <person name="Burquez A."/>
            <person name="Wojciechowski M.F."/>
        </authorList>
    </citation>
    <scope>NUCLEOTIDE SEQUENCE</scope>
    <source>
        <strain evidence="1">SGP5-SGP5p</strain>
        <tissue evidence="1">Aerial part</tissue>
    </source>
</reference>
<evidence type="ECO:0000313" key="2">
    <source>
        <dbReference type="Proteomes" id="UP001153076"/>
    </source>
</evidence>
<organism evidence="1 2">
    <name type="scientific">Carnegiea gigantea</name>
    <dbReference type="NCBI Taxonomy" id="171969"/>
    <lineage>
        <taxon>Eukaryota</taxon>
        <taxon>Viridiplantae</taxon>
        <taxon>Streptophyta</taxon>
        <taxon>Embryophyta</taxon>
        <taxon>Tracheophyta</taxon>
        <taxon>Spermatophyta</taxon>
        <taxon>Magnoliopsida</taxon>
        <taxon>eudicotyledons</taxon>
        <taxon>Gunneridae</taxon>
        <taxon>Pentapetalae</taxon>
        <taxon>Caryophyllales</taxon>
        <taxon>Cactineae</taxon>
        <taxon>Cactaceae</taxon>
        <taxon>Cactoideae</taxon>
        <taxon>Echinocereeae</taxon>
        <taxon>Carnegiea</taxon>
    </lineage>
</organism>
<keyword evidence="2" id="KW-1185">Reference proteome</keyword>
<dbReference type="EMBL" id="JAKOGI010000369">
    <property type="protein sequence ID" value="KAJ8436058.1"/>
    <property type="molecule type" value="Genomic_DNA"/>
</dbReference>
<accession>A0A9Q1K3H4</accession>
<name>A0A9Q1K3H4_9CARY</name>
<comment type="caution">
    <text evidence="1">The sequence shown here is derived from an EMBL/GenBank/DDBJ whole genome shotgun (WGS) entry which is preliminary data.</text>
</comment>
<proteinExistence type="predicted"/>
<evidence type="ECO:0008006" key="3">
    <source>
        <dbReference type="Google" id="ProtNLM"/>
    </source>
</evidence>